<feature type="transmembrane region" description="Helical" evidence="7">
    <location>
        <begin position="206"/>
        <end position="225"/>
    </location>
</feature>
<evidence type="ECO:0000256" key="3">
    <source>
        <dbReference type="ARBA" id="ARBA00022475"/>
    </source>
</evidence>
<dbReference type="AlphaFoldDB" id="A0A1J5TME0"/>
<evidence type="ECO:0000313" key="9">
    <source>
        <dbReference type="EMBL" id="OIR14884.1"/>
    </source>
</evidence>
<proteinExistence type="predicted"/>
<dbReference type="EMBL" id="MLJW01000010">
    <property type="protein sequence ID" value="OIR14884.1"/>
    <property type="molecule type" value="Genomic_DNA"/>
</dbReference>
<dbReference type="GO" id="GO:0005886">
    <property type="term" value="C:plasma membrane"/>
    <property type="evidence" value="ECO:0007669"/>
    <property type="project" value="UniProtKB-SubCell"/>
</dbReference>
<evidence type="ECO:0000256" key="2">
    <source>
        <dbReference type="ARBA" id="ARBA00022448"/>
    </source>
</evidence>
<evidence type="ECO:0000256" key="5">
    <source>
        <dbReference type="ARBA" id="ARBA00022989"/>
    </source>
</evidence>
<gene>
    <name evidence="9" type="primary">yejB_1</name>
    <name evidence="9" type="ORF">GALL_40000</name>
</gene>
<feature type="transmembrane region" description="Helical" evidence="7">
    <location>
        <begin position="117"/>
        <end position="140"/>
    </location>
</feature>
<keyword evidence="4 7" id="KW-0812">Transmembrane</keyword>
<organism evidence="9">
    <name type="scientific">mine drainage metagenome</name>
    <dbReference type="NCBI Taxonomy" id="410659"/>
    <lineage>
        <taxon>unclassified sequences</taxon>
        <taxon>metagenomes</taxon>
        <taxon>ecological metagenomes</taxon>
    </lineage>
</organism>
<evidence type="ECO:0000256" key="6">
    <source>
        <dbReference type="ARBA" id="ARBA00023136"/>
    </source>
</evidence>
<evidence type="ECO:0000256" key="4">
    <source>
        <dbReference type="ARBA" id="ARBA00022692"/>
    </source>
</evidence>
<evidence type="ECO:0000256" key="7">
    <source>
        <dbReference type="SAM" id="Phobius"/>
    </source>
</evidence>
<feature type="transmembrane region" description="Helical" evidence="7">
    <location>
        <begin position="9"/>
        <end position="30"/>
    </location>
</feature>
<keyword evidence="6 7" id="KW-0472">Membrane</keyword>
<feature type="domain" description="ABC transmembrane type-1" evidence="8">
    <location>
        <begin position="113"/>
        <end position="329"/>
    </location>
</feature>
<accession>A0A1J5TME0</accession>
<dbReference type="GO" id="GO:0055085">
    <property type="term" value="P:transmembrane transport"/>
    <property type="evidence" value="ECO:0007669"/>
    <property type="project" value="InterPro"/>
</dbReference>
<dbReference type="CDD" id="cd06261">
    <property type="entry name" value="TM_PBP2"/>
    <property type="match status" value="1"/>
</dbReference>
<feature type="transmembrane region" description="Helical" evidence="7">
    <location>
        <begin position="152"/>
        <end position="175"/>
    </location>
</feature>
<keyword evidence="5 7" id="KW-1133">Transmembrane helix</keyword>
<reference evidence="9" key="1">
    <citation type="submission" date="2016-10" db="EMBL/GenBank/DDBJ databases">
        <title>Sequence of Gallionella enrichment culture.</title>
        <authorList>
            <person name="Poehlein A."/>
            <person name="Muehling M."/>
            <person name="Daniel R."/>
        </authorList>
    </citation>
    <scope>NUCLEOTIDE SEQUENCE</scope>
</reference>
<name>A0A1J5TME0_9ZZZZ</name>
<dbReference type="GO" id="GO:0042884">
    <property type="term" value="P:microcin transport"/>
    <property type="evidence" value="ECO:0007669"/>
    <property type="project" value="TreeGrafter"/>
</dbReference>
<dbReference type="SUPFAM" id="SSF161098">
    <property type="entry name" value="MetI-like"/>
    <property type="match status" value="1"/>
</dbReference>
<evidence type="ECO:0000259" key="8">
    <source>
        <dbReference type="PROSITE" id="PS50928"/>
    </source>
</evidence>
<dbReference type="Gene3D" id="1.10.3720.10">
    <property type="entry name" value="MetI-like"/>
    <property type="match status" value="1"/>
</dbReference>
<evidence type="ECO:0000256" key="1">
    <source>
        <dbReference type="ARBA" id="ARBA00004651"/>
    </source>
</evidence>
<keyword evidence="3" id="KW-1003">Cell membrane</keyword>
<dbReference type="PANTHER" id="PTHR30465:SF66">
    <property type="entry name" value="INNER MEMBRANE ABC TRANSPORTER PERMEASE PROTEIN YEJB"/>
    <property type="match status" value="1"/>
</dbReference>
<comment type="caution">
    <text evidence="9">The sequence shown here is derived from an EMBL/GenBank/DDBJ whole genome shotgun (WGS) entry which is preliminary data.</text>
</comment>
<feature type="transmembrane region" description="Helical" evidence="7">
    <location>
        <begin position="306"/>
        <end position="332"/>
    </location>
</feature>
<feature type="transmembrane region" description="Helical" evidence="7">
    <location>
        <begin position="268"/>
        <end position="286"/>
    </location>
</feature>
<dbReference type="InterPro" id="IPR000515">
    <property type="entry name" value="MetI-like"/>
</dbReference>
<keyword evidence="2" id="KW-0813">Transport</keyword>
<dbReference type="Pfam" id="PF00528">
    <property type="entry name" value="BPD_transp_1"/>
    <property type="match status" value="1"/>
</dbReference>
<sequence>MRAYFLRRLLLIPLTLLGITFIVFCITRLAPGGPLEQAIMQAQRVSMSGPSARGAGMGTALSADQLAQLKAYYGFDKPWYEAYALWLGKVCTGDLGTSYRYDEPVWDLMRDRFPISLFYGLITLVLTYAVCIPLGVLKALKHRTWVDTGSSVLIFMGYAVPGYVLGALLIVFFAAHLRWFPMGGFVGDNFSDLGTWGKVWDLTRHAVLPLICYLVGSFAFVTLLMKNHLMDALAADYMRTAVAKGASYKRAVLKHALRNSLIPIATNFGQNITLLVFGSFLIETIFDINGFGLLGYTSTLDRDYPVVMGVLLLSSLLLLVGNILSDVLVALVDPRIRFS</sequence>
<dbReference type="InterPro" id="IPR035906">
    <property type="entry name" value="MetI-like_sf"/>
</dbReference>
<dbReference type="PANTHER" id="PTHR30465">
    <property type="entry name" value="INNER MEMBRANE ABC TRANSPORTER"/>
    <property type="match status" value="1"/>
</dbReference>
<protein>
    <submittedName>
        <fullName evidence="9">Inner membrane ABC transporter permease protein YejB</fullName>
    </submittedName>
</protein>
<comment type="subcellular location">
    <subcellularLocation>
        <location evidence="1">Cell membrane</location>
        <topology evidence="1">Multi-pass membrane protein</topology>
    </subcellularLocation>
</comment>
<dbReference type="PROSITE" id="PS50928">
    <property type="entry name" value="ABC_TM1"/>
    <property type="match status" value="1"/>
</dbReference>